<organism evidence="1 2">
    <name type="scientific">Merluccius polli</name>
    <name type="common">Benguela hake</name>
    <name type="synonym">Merluccius cadenati</name>
    <dbReference type="NCBI Taxonomy" id="89951"/>
    <lineage>
        <taxon>Eukaryota</taxon>
        <taxon>Metazoa</taxon>
        <taxon>Chordata</taxon>
        <taxon>Craniata</taxon>
        <taxon>Vertebrata</taxon>
        <taxon>Euteleostomi</taxon>
        <taxon>Actinopterygii</taxon>
        <taxon>Neopterygii</taxon>
        <taxon>Teleostei</taxon>
        <taxon>Neoteleostei</taxon>
        <taxon>Acanthomorphata</taxon>
        <taxon>Zeiogadaria</taxon>
        <taxon>Gadariae</taxon>
        <taxon>Gadiformes</taxon>
        <taxon>Gadoidei</taxon>
        <taxon>Merlucciidae</taxon>
        <taxon>Merluccius</taxon>
    </lineage>
</organism>
<dbReference type="GO" id="GO:0005840">
    <property type="term" value="C:ribosome"/>
    <property type="evidence" value="ECO:0007669"/>
    <property type="project" value="UniProtKB-KW"/>
</dbReference>
<keyword evidence="1" id="KW-0687">Ribonucleoprotein</keyword>
<sequence length="97" mass="11011">MLRDVKRRQMAFDYADQRVRINALRKNTILPKELQVKPVLSLVRSFHNPVQLTSKKEIRVLVITEVRGSSVVSGGVRPAHVAHVDTGVWCRAGRTPR</sequence>
<accession>A0AA47MS61</accession>
<gene>
    <name evidence="1" type="primary">MRPS14_1</name>
    <name evidence="1" type="ORF">N1851_015805</name>
</gene>
<dbReference type="EMBL" id="JAOPHQ010002867">
    <property type="protein sequence ID" value="KAK0145294.1"/>
    <property type="molecule type" value="Genomic_DNA"/>
</dbReference>
<proteinExistence type="predicted"/>
<keyword evidence="1" id="KW-0689">Ribosomal protein</keyword>
<protein>
    <submittedName>
        <fullName evidence="1">28S ribosomal protein S14, mitochondrial</fullName>
    </submittedName>
</protein>
<evidence type="ECO:0000313" key="1">
    <source>
        <dbReference type="EMBL" id="KAK0145294.1"/>
    </source>
</evidence>
<reference evidence="1" key="1">
    <citation type="journal article" date="2023" name="Front. Mar. Sci.">
        <title>A new Merluccius polli reference genome to investigate the effects of global change in West African waters.</title>
        <authorList>
            <person name="Mateo J.L."/>
            <person name="Blanco-Fernandez C."/>
            <person name="Garcia-Vazquez E."/>
            <person name="Machado-Schiaffino G."/>
        </authorList>
    </citation>
    <scope>NUCLEOTIDE SEQUENCE</scope>
    <source>
        <strain evidence="1">C29</strain>
        <tissue evidence="1">Fin</tissue>
    </source>
</reference>
<dbReference type="Proteomes" id="UP001174136">
    <property type="component" value="Unassembled WGS sequence"/>
</dbReference>
<dbReference type="Gene3D" id="1.10.287.1480">
    <property type="match status" value="1"/>
</dbReference>
<evidence type="ECO:0000313" key="2">
    <source>
        <dbReference type="Proteomes" id="UP001174136"/>
    </source>
</evidence>
<dbReference type="AlphaFoldDB" id="A0AA47MS61"/>
<keyword evidence="2" id="KW-1185">Reference proteome</keyword>
<comment type="caution">
    <text evidence="1">The sequence shown here is derived from an EMBL/GenBank/DDBJ whole genome shotgun (WGS) entry which is preliminary data.</text>
</comment>
<name>A0AA47MS61_MERPO</name>